<dbReference type="Gene3D" id="3.40.390.30">
    <property type="entry name" value="Metalloproteases ('zincins'), catalytic domain"/>
    <property type="match status" value="1"/>
</dbReference>
<dbReference type="EMBL" id="DVHA01000301">
    <property type="protein sequence ID" value="HIR61746.1"/>
    <property type="molecule type" value="Genomic_DNA"/>
</dbReference>
<organism evidence="10 11">
    <name type="scientific">Candidatus Faecivivens stercoravium</name>
    <dbReference type="NCBI Taxonomy" id="2840803"/>
    <lineage>
        <taxon>Bacteria</taxon>
        <taxon>Bacillati</taxon>
        <taxon>Bacillota</taxon>
        <taxon>Clostridia</taxon>
        <taxon>Eubacteriales</taxon>
        <taxon>Oscillospiraceae</taxon>
        <taxon>Oscillospiraceae incertae sedis</taxon>
        <taxon>Candidatus Faecivivens</taxon>
    </lineage>
</organism>
<comment type="subcellular location">
    <subcellularLocation>
        <location evidence="9">Cytoplasm</location>
    </subcellularLocation>
</comment>
<dbReference type="InterPro" id="IPR023091">
    <property type="entry name" value="MetalPrtase_cat_dom_sf_prd"/>
</dbReference>
<dbReference type="AlphaFoldDB" id="A0A9D1J5E8"/>
<proteinExistence type="inferred from homology"/>
<evidence type="ECO:0000256" key="3">
    <source>
        <dbReference type="ARBA" id="ARBA00022552"/>
    </source>
</evidence>
<comment type="function">
    <text evidence="9">Single strand-specific metallo-endoribonuclease involved in late-stage 70S ribosome quality control and in maturation of the 3' terminus of the 16S rRNA.</text>
</comment>
<keyword evidence="2 9" id="KW-0690">Ribosome biogenesis</keyword>
<accession>A0A9D1J5E8</accession>
<sequence length="169" mass="18927">MNKVKVIISNRQNVVKIPTGIRLLVRRTCNAALRLEEFSEDAEISVTFVDNDEIRKLNKQHRNIDAATDVLSFPLGENGVYDHNETTGAALLGDIVISMPKAVEQAELYGHSLQREVGYLTAHSMFHLLGYDHVNGGVEAVHMREKEETVMTMLGLPRGASYVMDDEKF</sequence>
<dbReference type="PANTHER" id="PTHR46986:SF1">
    <property type="entry name" value="ENDORIBONUCLEASE YBEY, CHLOROPLASTIC"/>
    <property type="match status" value="1"/>
</dbReference>
<evidence type="ECO:0000256" key="8">
    <source>
        <dbReference type="ARBA" id="ARBA00022833"/>
    </source>
</evidence>
<comment type="cofactor">
    <cofactor evidence="9">
        <name>Zn(2+)</name>
        <dbReference type="ChEBI" id="CHEBI:29105"/>
    </cofactor>
    <text evidence="9">Binds 1 zinc ion.</text>
</comment>
<name>A0A9D1J5E8_9FIRM</name>
<protein>
    <recommendedName>
        <fullName evidence="9">Endoribonuclease YbeY</fullName>
        <ecNumber evidence="9">3.1.-.-</ecNumber>
    </recommendedName>
</protein>
<keyword evidence="3 9" id="KW-0698">rRNA processing</keyword>
<dbReference type="Pfam" id="PF02130">
    <property type="entry name" value="YbeY"/>
    <property type="match status" value="1"/>
</dbReference>
<keyword evidence="8 9" id="KW-0862">Zinc</keyword>
<keyword evidence="5 9" id="KW-0479">Metal-binding</keyword>
<keyword evidence="6 9" id="KW-0255">Endonuclease</keyword>
<feature type="binding site" evidence="9">
    <location>
        <position position="133"/>
    </location>
    <ligand>
        <name>Zn(2+)</name>
        <dbReference type="ChEBI" id="CHEBI:29105"/>
        <note>catalytic</note>
    </ligand>
</feature>
<comment type="similarity">
    <text evidence="1 9">Belongs to the endoribonuclease YbeY family.</text>
</comment>
<reference evidence="10" key="2">
    <citation type="journal article" date="2021" name="PeerJ">
        <title>Extensive microbial diversity within the chicken gut microbiome revealed by metagenomics and culture.</title>
        <authorList>
            <person name="Gilroy R."/>
            <person name="Ravi A."/>
            <person name="Getino M."/>
            <person name="Pursley I."/>
            <person name="Horton D.L."/>
            <person name="Alikhan N.F."/>
            <person name="Baker D."/>
            <person name="Gharbi K."/>
            <person name="Hall N."/>
            <person name="Watson M."/>
            <person name="Adriaenssens E.M."/>
            <person name="Foster-Nyarko E."/>
            <person name="Jarju S."/>
            <person name="Secka A."/>
            <person name="Antonio M."/>
            <person name="Oren A."/>
            <person name="Chaudhuri R.R."/>
            <person name="La Ragione R."/>
            <person name="Hildebrand F."/>
            <person name="Pallen M.J."/>
        </authorList>
    </citation>
    <scope>NUCLEOTIDE SEQUENCE</scope>
    <source>
        <strain evidence="10">CHK189-12415</strain>
    </source>
</reference>
<evidence type="ECO:0000256" key="4">
    <source>
        <dbReference type="ARBA" id="ARBA00022722"/>
    </source>
</evidence>
<dbReference type="EC" id="3.1.-.-" evidence="9"/>
<dbReference type="GO" id="GO:0004222">
    <property type="term" value="F:metalloendopeptidase activity"/>
    <property type="evidence" value="ECO:0007669"/>
    <property type="project" value="InterPro"/>
</dbReference>
<dbReference type="PANTHER" id="PTHR46986">
    <property type="entry name" value="ENDORIBONUCLEASE YBEY, CHLOROPLASTIC"/>
    <property type="match status" value="1"/>
</dbReference>
<evidence type="ECO:0000256" key="1">
    <source>
        <dbReference type="ARBA" id="ARBA00010875"/>
    </source>
</evidence>
<evidence type="ECO:0000256" key="6">
    <source>
        <dbReference type="ARBA" id="ARBA00022759"/>
    </source>
</evidence>
<dbReference type="HAMAP" id="MF_00009">
    <property type="entry name" value="Endoribonucl_YbeY"/>
    <property type="match status" value="1"/>
</dbReference>
<evidence type="ECO:0000313" key="11">
    <source>
        <dbReference type="Proteomes" id="UP000824241"/>
    </source>
</evidence>
<dbReference type="InterPro" id="IPR002036">
    <property type="entry name" value="YbeY"/>
</dbReference>
<reference evidence="10" key="1">
    <citation type="submission" date="2020-10" db="EMBL/GenBank/DDBJ databases">
        <authorList>
            <person name="Gilroy R."/>
        </authorList>
    </citation>
    <scope>NUCLEOTIDE SEQUENCE</scope>
    <source>
        <strain evidence="10">CHK189-12415</strain>
    </source>
</reference>
<dbReference type="Proteomes" id="UP000824241">
    <property type="component" value="Unassembled WGS sequence"/>
</dbReference>
<comment type="caution">
    <text evidence="10">The sequence shown here is derived from an EMBL/GenBank/DDBJ whole genome shotgun (WGS) entry which is preliminary data.</text>
</comment>
<dbReference type="NCBIfam" id="TIGR00043">
    <property type="entry name" value="rRNA maturation RNase YbeY"/>
    <property type="match status" value="1"/>
</dbReference>
<keyword evidence="7 9" id="KW-0378">Hydrolase</keyword>
<evidence type="ECO:0000256" key="7">
    <source>
        <dbReference type="ARBA" id="ARBA00022801"/>
    </source>
</evidence>
<gene>
    <name evidence="9 10" type="primary">ybeY</name>
    <name evidence="10" type="ORF">IAB37_09255</name>
</gene>
<dbReference type="GO" id="GO:0008270">
    <property type="term" value="F:zinc ion binding"/>
    <property type="evidence" value="ECO:0007669"/>
    <property type="project" value="UniProtKB-UniRule"/>
</dbReference>
<feature type="binding site" evidence="9">
    <location>
        <position position="123"/>
    </location>
    <ligand>
        <name>Zn(2+)</name>
        <dbReference type="ChEBI" id="CHEBI:29105"/>
        <note>catalytic</note>
    </ligand>
</feature>
<dbReference type="GO" id="GO:0006364">
    <property type="term" value="P:rRNA processing"/>
    <property type="evidence" value="ECO:0007669"/>
    <property type="project" value="UniProtKB-UniRule"/>
</dbReference>
<evidence type="ECO:0000256" key="5">
    <source>
        <dbReference type="ARBA" id="ARBA00022723"/>
    </source>
</evidence>
<keyword evidence="9" id="KW-0963">Cytoplasm</keyword>
<keyword evidence="4 9" id="KW-0540">Nuclease</keyword>
<evidence type="ECO:0000313" key="10">
    <source>
        <dbReference type="EMBL" id="HIR61746.1"/>
    </source>
</evidence>
<dbReference type="GO" id="GO:0005737">
    <property type="term" value="C:cytoplasm"/>
    <property type="evidence" value="ECO:0007669"/>
    <property type="project" value="UniProtKB-SubCell"/>
</dbReference>
<evidence type="ECO:0000256" key="2">
    <source>
        <dbReference type="ARBA" id="ARBA00022517"/>
    </source>
</evidence>
<evidence type="ECO:0000256" key="9">
    <source>
        <dbReference type="HAMAP-Rule" id="MF_00009"/>
    </source>
</evidence>
<dbReference type="GO" id="GO:0004521">
    <property type="term" value="F:RNA endonuclease activity"/>
    <property type="evidence" value="ECO:0007669"/>
    <property type="project" value="UniProtKB-UniRule"/>
</dbReference>
<feature type="binding site" evidence="9">
    <location>
        <position position="127"/>
    </location>
    <ligand>
        <name>Zn(2+)</name>
        <dbReference type="ChEBI" id="CHEBI:29105"/>
        <note>catalytic</note>
    </ligand>
</feature>
<dbReference type="SUPFAM" id="SSF55486">
    <property type="entry name" value="Metalloproteases ('zincins'), catalytic domain"/>
    <property type="match status" value="1"/>
</dbReference>